<evidence type="ECO:0000256" key="10">
    <source>
        <dbReference type="ARBA" id="ARBA00022833"/>
    </source>
</evidence>
<proteinExistence type="inferred from homology"/>
<keyword evidence="10" id="KW-0862">Zinc</keyword>
<dbReference type="PROSITE" id="PS50249">
    <property type="entry name" value="MPN"/>
    <property type="match status" value="1"/>
</dbReference>
<keyword evidence="12" id="KW-0539">Nucleus</keyword>
<dbReference type="GO" id="GO:0008237">
    <property type="term" value="F:metallopeptidase activity"/>
    <property type="evidence" value="ECO:0007669"/>
    <property type="project" value="UniProtKB-KW"/>
</dbReference>
<dbReference type="InterPro" id="IPR011990">
    <property type="entry name" value="TPR-like_helical_dom_sf"/>
</dbReference>
<evidence type="ECO:0000313" key="16">
    <source>
        <dbReference type="Proteomes" id="UP000272942"/>
    </source>
</evidence>
<gene>
    <name evidence="15" type="ORF">ECPE_LOCUS13408</name>
</gene>
<evidence type="ECO:0000256" key="3">
    <source>
        <dbReference type="ARBA" id="ARBA00006008"/>
    </source>
</evidence>
<dbReference type="InterPro" id="IPR045153">
    <property type="entry name" value="Est1/Ebs1-like"/>
</dbReference>
<dbReference type="InterPro" id="IPR000555">
    <property type="entry name" value="JAMM/MPN+_dom"/>
</dbReference>
<evidence type="ECO:0000313" key="15">
    <source>
        <dbReference type="EMBL" id="VDP90680.1"/>
    </source>
</evidence>
<protein>
    <recommendedName>
        <fullName evidence="4">COP9 signalosome complex subunit 5</fullName>
    </recommendedName>
</protein>
<dbReference type="PANTHER" id="PTHR15696">
    <property type="entry name" value="SMG-7 SUPPRESSOR WITH MORPHOLOGICAL EFFECT ON GENITALIA PROTEIN 7"/>
    <property type="match status" value="1"/>
</dbReference>
<evidence type="ECO:0000256" key="6">
    <source>
        <dbReference type="ARBA" id="ARBA00022670"/>
    </source>
</evidence>
<dbReference type="WBParaSite" id="ECPE_0001344701-mRNA-1">
    <property type="protein sequence ID" value="ECPE_0001344701-mRNA-1"/>
    <property type="gene ID" value="ECPE_0001344701"/>
</dbReference>
<dbReference type="GO" id="GO:0005697">
    <property type="term" value="C:telomerase holoenzyme complex"/>
    <property type="evidence" value="ECO:0007669"/>
    <property type="project" value="TreeGrafter"/>
</dbReference>
<feature type="compositionally biased region" description="Acidic residues" evidence="13">
    <location>
        <begin position="111"/>
        <end position="121"/>
    </location>
</feature>
<feature type="domain" description="MPN" evidence="14">
    <location>
        <begin position="729"/>
        <end position="792"/>
    </location>
</feature>
<evidence type="ECO:0000256" key="4">
    <source>
        <dbReference type="ARBA" id="ARBA00014880"/>
    </source>
</evidence>
<dbReference type="GO" id="GO:0046872">
    <property type="term" value="F:metal ion binding"/>
    <property type="evidence" value="ECO:0007669"/>
    <property type="project" value="UniProtKB-KW"/>
</dbReference>
<keyword evidence="5" id="KW-0963">Cytoplasm</keyword>
<dbReference type="Proteomes" id="UP000272942">
    <property type="component" value="Unassembled WGS sequence"/>
</dbReference>
<keyword evidence="9" id="KW-0378">Hydrolase</keyword>
<dbReference type="Gene3D" id="3.40.140.10">
    <property type="entry name" value="Cytidine Deaminase, domain 2"/>
    <property type="match status" value="1"/>
</dbReference>
<organism evidence="17">
    <name type="scientific">Echinostoma caproni</name>
    <dbReference type="NCBI Taxonomy" id="27848"/>
    <lineage>
        <taxon>Eukaryota</taxon>
        <taxon>Metazoa</taxon>
        <taxon>Spiralia</taxon>
        <taxon>Lophotrochozoa</taxon>
        <taxon>Platyhelminthes</taxon>
        <taxon>Trematoda</taxon>
        <taxon>Digenea</taxon>
        <taxon>Plagiorchiida</taxon>
        <taxon>Echinostomata</taxon>
        <taxon>Echinostomatoidea</taxon>
        <taxon>Echinostomatidae</taxon>
        <taxon>Echinostoma</taxon>
    </lineage>
</organism>
<keyword evidence="7" id="KW-0479">Metal-binding</keyword>
<feature type="region of interest" description="Disordered" evidence="13">
    <location>
        <begin position="90"/>
        <end position="121"/>
    </location>
</feature>
<evidence type="ECO:0000256" key="9">
    <source>
        <dbReference type="ARBA" id="ARBA00022801"/>
    </source>
</evidence>
<evidence type="ECO:0000256" key="13">
    <source>
        <dbReference type="SAM" id="MobiDB-lite"/>
    </source>
</evidence>
<evidence type="ECO:0000256" key="8">
    <source>
        <dbReference type="ARBA" id="ARBA00022790"/>
    </source>
</evidence>
<keyword evidence="6" id="KW-0645">Protease</keyword>
<reference evidence="15 16" key="2">
    <citation type="submission" date="2018-11" db="EMBL/GenBank/DDBJ databases">
        <authorList>
            <consortium name="Pathogen Informatics"/>
        </authorList>
    </citation>
    <scope>NUCLEOTIDE SEQUENCE [LARGE SCALE GENOMIC DNA]</scope>
    <source>
        <strain evidence="15 16">Egypt</strain>
    </source>
</reference>
<dbReference type="GO" id="GO:0006508">
    <property type="term" value="P:proteolysis"/>
    <property type="evidence" value="ECO:0007669"/>
    <property type="project" value="UniProtKB-KW"/>
</dbReference>
<dbReference type="EMBL" id="UZAN01055028">
    <property type="protein sequence ID" value="VDP90680.1"/>
    <property type="molecule type" value="Genomic_DNA"/>
</dbReference>
<comment type="similarity">
    <text evidence="3">Belongs to the peptidase M67A family. CSN5 subfamily.</text>
</comment>
<name>A0A183B2H3_9TREM</name>
<evidence type="ECO:0000313" key="17">
    <source>
        <dbReference type="WBParaSite" id="ECPE_0001344701-mRNA-1"/>
    </source>
</evidence>
<feature type="region of interest" description="Disordered" evidence="13">
    <location>
        <begin position="446"/>
        <end position="490"/>
    </location>
</feature>
<keyword evidence="11" id="KW-0482">Metalloprotease</keyword>
<dbReference type="InterPro" id="IPR037518">
    <property type="entry name" value="MPN"/>
</dbReference>
<evidence type="ECO:0000256" key="2">
    <source>
        <dbReference type="ARBA" id="ARBA00004496"/>
    </source>
</evidence>
<evidence type="ECO:0000256" key="12">
    <source>
        <dbReference type="ARBA" id="ARBA00023242"/>
    </source>
</evidence>
<sequence length="792" mass="88305">MRTLAASNPFPTASQSLAALFNEIRPKAENLMRQLRRPKAEATHSHHTSFHSTDPRFQRVEIWIHPVDGQTTVLQGARRLVYLPATTSCGAQKGGPRSQVSLSDWDRVGDNDEDDEEAQAEQEEYANMSLIEALLRELFSVPINDLRLFSIATGNMETFPEVASVALQALSGLLAQKPCPLSAERLCQLCLVNMYNVDRAMSLTTHVGSISSTKDKNLGTKTGGVLDQLDRPLHSGIEVELDRSKIQPISRLSGSETLRSVHHDHAARFALDAFSLLCRRTAQLLQEWMILHPEHWLPPPNHRDPTLRPYLNDWQLVAELCTRAANWLNRNSTRPEYEEVNPTTSLVLRLKGISEGENEDGEKQSRDQLQDFQAAFLFEEAYVAGFKPMLDLVPKLYRYTGDWASETVADFVRIEKLVLFGDFLCGIEPPVLTYDVNRSVYESAIERESSERKQDRPLEPKHLNNSLDSNESTPSSNEKNKPGVSSEMTDLNDSQASADIAALQLKRALLQRQLEEEARLAAWRRNAISQAASGGRRAIELEVRPIYLLPDTNCYIDWLEGIATLAQRSSNYTVLVPIVVVNELDTLARYGSSSSNGSTWRSGRLIEEDGEVTRAGLIQERAHQAITYLEHESTNADCQGAHIMETEDVGASVPDAASTLTERNDAQNEPTNIGQLNACTSAQAAWETENNVETILGPVDEYFKYDVKAHQSIVNAKPWEKDPHYFKYIKISAVALLKMLIHARSGGNIEIMGVLIGKVAHQTMIVVDSSPLPVEGTETRVNAQVSFSYSLP</sequence>
<keyword evidence="16" id="KW-1185">Reference proteome</keyword>
<dbReference type="GO" id="GO:0008180">
    <property type="term" value="C:COP9 signalosome"/>
    <property type="evidence" value="ECO:0007669"/>
    <property type="project" value="UniProtKB-KW"/>
</dbReference>
<dbReference type="Gene3D" id="3.40.50.1010">
    <property type="entry name" value="5'-nuclease"/>
    <property type="match status" value="1"/>
</dbReference>
<comment type="subcellular location">
    <subcellularLocation>
        <location evidence="2">Cytoplasm</location>
    </subcellularLocation>
    <subcellularLocation>
        <location evidence="1">Nucleus</location>
    </subcellularLocation>
</comment>
<dbReference type="GO" id="GO:0005737">
    <property type="term" value="C:cytoplasm"/>
    <property type="evidence" value="ECO:0007669"/>
    <property type="project" value="UniProtKB-SubCell"/>
</dbReference>
<dbReference type="GO" id="GO:0000184">
    <property type="term" value="P:nuclear-transcribed mRNA catabolic process, nonsense-mediated decay"/>
    <property type="evidence" value="ECO:0007669"/>
    <property type="project" value="TreeGrafter"/>
</dbReference>
<dbReference type="OrthoDB" id="2017974at2759"/>
<dbReference type="GO" id="GO:0070034">
    <property type="term" value="F:telomerase RNA binding"/>
    <property type="evidence" value="ECO:0007669"/>
    <property type="project" value="TreeGrafter"/>
</dbReference>
<feature type="compositionally biased region" description="Polar residues" evidence="13">
    <location>
        <begin position="463"/>
        <end position="477"/>
    </location>
</feature>
<evidence type="ECO:0000259" key="14">
    <source>
        <dbReference type="PROSITE" id="PS50249"/>
    </source>
</evidence>
<dbReference type="FunFam" id="3.40.140.10:FF:000203">
    <property type="entry name" value="COP9 signalosome complex subunit 5"/>
    <property type="match status" value="1"/>
</dbReference>
<reference evidence="17" key="1">
    <citation type="submission" date="2016-06" db="UniProtKB">
        <authorList>
            <consortium name="WormBaseParasite"/>
        </authorList>
    </citation>
    <scope>IDENTIFICATION</scope>
</reference>
<dbReference type="SUPFAM" id="SSF48452">
    <property type="entry name" value="TPR-like"/>
    <property type="match status" value="1"/>
</dbReference>
<evidence type="ECO:0000256" key="11">
    <source>
        <dbReference type="ARBA" id="ARBA00023049"/>
    </source>
</evidence>
<evidence type="ECO:0000256" key="7">
    <source>
        <dbReference type="ARBA" id="ARBA00022723"/>
    </source>
</evidence>
<keyword evidence="8" id="KW-0736">Signalosome</keyword>
<dbReference type="PANTHER" id="PTHR15696:SF0">
    <property type="entry name" value="TELOMERASE-BINDING PROTEIN EST1A"/>
    <property type="match status" value="1"/>
</dbReference>
<evidence type="ECO:0000256" key="5">
    <source>
        <dbReference type="ARBA" id="ARBA00022490"/>
    </source>
</evidence>
<dbReference type="AlphaFoldDB" id="A0A183B2H3"/>
<evidence type="ECO:0000256" key="1">
    <source>
        <dbReference type="ARBA" id="ARBA00004123"/>
    </source>
</evidence>
<dbReference type="GO" id="GO:0042162">
    <property type="term" value="F:telomeric DNA binding"/>
    <property type="evidence" value="ECO:0007669"/>
    <property type="project" value="TreeGrafter"/>
</dbReference>
<accession>A0A183B2H3</accession>
<dbReference type="Pfam" id="PF01398">
    <property type="entry name" value="JAB"/>
    <property type="match status" value="1"/>
</dbReference>
<feature type="compositionally biased region" description="Basic and acidic residues" evidence="13">
    <location>
        <begin position="446"/>
        <end position="462"/>
    </location>
</feature>